<keyword evidence="4" id="KW-0963">Cytoplasm</keyword>
<evidence type="ECO:0000256" key="3">
    <source>
        <dbReference type="ARBA" id="ARBA00005279"/>
    </source>
</evidence>
<dbReference type="InterPro" id="IPR036189">
    <property type="entry name" value="DCP2_BoxA_sf"/>
</dbReference>
<dbReference type="AlphaFoldDB" id="A0A7S4C2H5"/>
<evidence type="ECO:0000256" key="1">
    <source>
        <dbReference type="ARBA" id="ARBA00001936"/>
    </source>
</evidence>
<evidence type="ECO:0000256" key="8">
    <source>
        <dbReference type="ARBA" id="ARBA00023211"/>
    </source>
</evidence>
<dbReference type="SUPFAM" id="SSF140586">
    <property type="entry name" value="Dcp2 domain-like"/>
    <property type="match status" value="1"/>
</dbReference>
<evidence type="ECO:0000256" key="2">
    <source>
        <dbReference type="ARBA" id="ARBA00004496"/>
    </source>
</evidence>
<gene>
    <name evidence="10" type="ORF">PCAR00345_LOCUS37615</name>
</gene>
<name>A0A7S4C2H5_CHRCT</name>
<keyword evidence="7" id="KW-0694">RNA-binding</keyword>
<dbReference type="FunFam" id="3.90.79.10:FF:000003">
    <property type="entry name" value="M7GpppN-mRNA hydrolase isoform 2"/>
    <property type="match status" value="1"/>
</dbReference>
<keyword evidence="8" id="KW-0464">Manganese</keyword>
<dbReference type="Gene3D" id="3.90.79.10">
    <property type="entry name" value="Nucleoside Triphosphate Pyrophosphohydrolase"/>
    <property type="match status" value="1"/>
</dbReference>
<dbReference type="Pfam" id="PF00293">
    <property type="entry name" value="NUDIX"/>
    <property type="match status" value="1"/>
</dbReference>
<dbReference type="InterPro" id="IPR015797">
    <property type="entry name" value="NUDIX_hydrolase-like_dom_sf"/>
</dbReference>
<dbReference type="Pfam" id="PF05026">
    <property type="entry name" value="DCP2"/>
    <property type="match status" value="1"/>
</dbReference>
<organism evidence="10">
    <name type="scientific">Chrysotila carterae</name>
    <name type="common">Marine alga</name>
    <name type="synonym">Syracosphaera carterae</name>
    <dbReference type="NCBI Taxonomy" id="13221"/>
    <lineage>
        <taxon>Eukaryota</taxon>
        <taxon>Haptista</taxon>
        <taxon>Haptophyta</taxon>
        <taxon>Prymnesiophyceae</taxon>
        <taxon>Isochrysidales</taxon>
        <taxon>Isochrysidaceae</taxon>
        <taxon>Chrysotila</taxon>
    </lineage>
</organism>
<dbReference type="GO" id="GO:0005737">
    <property type="term" value="C:cytoplasm"/>
    <property type="evidence" value="ECO:0007669"/>
    <property type="project" value="UniProtKB-SubCell"/>
</dbReference>
<comment type="similarity">
    <text evidence="3">Belongs to the Nudix hydrolase family. DCP2 subfamily.</text>
</comment>
<dbReference type="GO" id="GO:0003723">
    <property type="term" value="F:RNA binding"/>
    <property type="evidence" value="ECO:0007669"/>
    <property type="project" value="UniProtKB-KW"/>
</dbReference>
<keyword evidence="5" id="KW-0479">Metal-binding</keyword>
<dbReference type="PANTHER" id="PTHR23114:SF17">
    <property type="entry name" value="M7GPPPN-MRNA HYDROLASE"/>
    <property type="match status" value="1"/>
</dbReference>
<sequence length="333" mass="37887">MASSTPSAEVGEPPSLQEVMDDLAFRFVVNCPAEEQASFERLLFQVEAAYWFYEDQYREIWPETFPTYTLLTFAQQMFKHCELLAPYESQTREIYTAFTQYKFKIPTAGALLLNASCTKVLLVRSWYGKLWGFPKGKIDCDEDMPSCARREVLEEVGYDISDKLDPDAYVELQLKQYPTLRLYIIRGVDEDFDFITQTKKEISAIEWFKIKDIPLGKDAAQDGSRKKGFGMVAPYIIKLKQWLTEHKKAATDARKDGKRAVASSEVQKTSTVKAVAVAAPAGMPARRKAAQATWSESQVRVLQAQPRKERKGHPFLDFTFTTRRVLSALDVAA</sequence>
<reference evidence="10" key="1">
    <citation type="submission" date="2021-01" db="EMBL/GenBank/DDBJ databases">
        <authorList>
            <person name="Corre E."/>
            <person name="Pelletier E."/>
            <person name="Niang G."/>
            <person name="Scheremetjew M."/>
            <person name="Finn R."/>
            <person name="Kale V."/>
            <person name="Holt S."/>
            <person name="Cochrane G."/>
            <person name="Meng A."/>
            <person name="Brown T."/>
            <person name="Cohen L."/>
        </authorList>
    </citation>
    <scope>NUCLEOTIDE SEQUENCE</scope>
    <source>
        <strain evidence="10">CCMP645</strain>
    </source>
</reference>
<dbReference type="PANTHER" id="PTHR23114">
    <property type="entry name" value="M7GPPPN-MRNA HYDROLASE"/>
    <property type="match status" value="1"/>
</dbReference>
<dbReference type="InterPro" id="IPR000086">
    <property type="entry name" value="NUDIX_hydrolase_dom"/>
</dbReference>
<keyword evidence="6" id="KW-0378">Hydrolase</keyword>
<dbReference type="GO" id="GO:0140933">
    <property type="term" value="F:5'-(N(7)-methylguanosine 5'-triphospho)-[mRNA] hydrolase activity"/>
    <property type="evidence" value="ECO:0007669"/>
    <property type="project" value="InterPro"/>
</dbReference>
<proteinExistence type="inferred from homology"/>
<accession>A0A7S4C2H5</accession>
<evidence type="ECO:0000256" key="7">
    <source>
        <dbReference type="ARBA" id="ARBA00022884"/>
    </source>
</evidence>
<evidence type="ECO:0000259" key="9">
    <source>
        <dbReference type="PROSITE" id="PS51462"/>
    </source>
</evidence>
<protein>
    <recommendedName>
        <fullName evidence="9">Nudix hydrolase domain-containing protein</fullName>
    </recommendedName>
</protein>
<dbReference type="Gene3D" id="1.10.10.1050">
    <property type="entry name" value="Dcp2, box A domain"/>
    <property type="match status" value="1"/>
</dbReference>
<evidence type="ECO:0000256" key="6">
    <source>
        <dbReference type="ARBA" id="ARBA00022801"/>
    </source>
</evidence>
<dbReference type="GO" id="GO:0000290">
    <property type="term" value="P:deadenylation-dependent decapping of nuclear-transcribed mRNA"/>
    <property type="evidence" value="ECO:0007669"/>
    <property type="project" value="InterPro"/>
</dbReference>
<evidence type="ECO:0000313" key="10">
    <source>
        <dbReference type="EMBL" id="CAE0784907.1"/>
    </source>
</evidence>
<evidence type="ECO:0000256" key="5">
    <source>
        <dbReference type="ARBA" id="ARBA00022723"/>
    </source>
</evidence>
<comment type="cofactor">
    <cofactor evidence="1">
        <name>Mn(2+)</name>
        <dbReference type="ChEBI" id="CHEBI:29035"/>
    </cofactor>
</comment>
<dbReference type="EMBL" id="HBIZ01060260">
    <property type="protein sequence ID" value="CAE0784907.1"/>
    <property type="molecule type" value="Transcribed_RNA"/>
</dbReference>
<dbReference type="InterPro" id="IPR020084">
    <property type="entry name" value="NUDIX_hydrolase_CS"/>
</dbReference>
<comment type="subcellular location">
    <subcellularLocation>
        <location evidence="2">Cytoplasm</location>
    </subcellularLocation>
</comment>
<dbReference type="InterPro" id="IPR007722">
    <property type="entry name" value="DCP2_BoxA"/>
</dbReference>
<dbReference type="SUPFAM" id="SSF55811">
    <property type="entry name" value="Nudix"/>
    <property type="match status" value="1"/>
</dbReference>
<dbReference type="SMART" id="SM01125">
    <property type="entry name" value="DCP2"/>
    <property type="match status" value="1"/>
</dbReference>
<dbReference type="PROSITE" id="PS51462">
    <property type="entry name" value="NUDIX"/>
    <property type="match status" value="1"/>
</dbReference>
<feature type="domain" description="Nudix hydrolase" evidence="9">
    <location>
        <begin position="103"/>
        <end position="233"/>
    </location>
</feature>
<dbReference type="GO" id="GO:0030145">
    <property type="term" value="F:manganese ion binding"/>
    <property type="evidence" value="ECO:0007669"/>
    <property type="project" value="InterPro"/>
</dbReference>
<dbReference type="PROSITE" id="PS00893">
    <property type="entry name" value="NUDIX_BOX"/>
    <property type="match status" value="1"/>
</dbReference>
<dbReference type="CDD" id="cd03672">
    <property type="entry name" value="NUDIX_Dcp2p_Nudt20"/>
    <property type="match status" value="1"/>
</dbReference>
<dbReference type="InterPro" id="IPR044099">
    <property type="entry name" value="Dcp2_NUDIX"/>
</dbReference>
<dbReference type="GO" id="GO:0000184">
    <property type="term" value="P:nuclear-transcribed mRNA catabolic process, nonsense-mediated decay"/>
    <property type="evidence" value="ECO:0007669"/>
    <property type="project" value="InterPro"/>
</dbReference>
<evidence type="ECO:0000256" key="4">
    <source>
        <dbReference type="ARBA" id="ARBA00022490"/>
    </source>
</evidence>